<evidence type="ECO:0000256" key="3">
    <source>
        <dbReference type="ARBA" id="ARBA00022989"/>
    </source>
</evidence>
<name>A0A1W0A9A1_9STRA</name>
<comment type="subcellular location">
    <subcellularLocation>
        <location evidence="1">Membrane</location>
        <topology evidence="1">Multi-pass membrane protein</topology>
    </subcellularLocation>
</comment>
<dbReference type="PANTHER" id="PTHR13531:SF6">
    <property type="entry name" value="TMEM (HUMAN TRANSMEMBRANE PROTEIN) HOMOLOG"/>
    <property type="match status" value="1"/>
</dbReference>
<dbReference type="OrthoDB" id="311720at2759"/>
<evidence type="ECO:0000256" key="2">
    <source>
        <dbReference type="ARBA" id="ARBA00022692"/>
    </source>
</evidence>
<keyword evidence="4 5" id="KW-0472">Membrane</keyword>
<feature type="transmembrane region" description="Helical" evidence="5">
    <location>
        <begin position="114"/>
        <end position="136"/>
    </location>
</feature>
<keyword evidence="2 5" id="KW-0812">Transmembrane</keyword>
<evidence type="ECO:0000313" key="7">
    <source>
        <dbReference type="Proteomes" id="UP000243217"/>
    </source>
</evidence>
<dbReference type="PANTHER" id="PTHR13531">
    <property type="entry name" value="GEO07735P1-RELATED-RELATED"/>
    <property type="match status" value="1"/>
</dbReference>
<evidence type="ECO:0000313" key="6">
    <source>
        <dbReference type="EMBL" id="OQS06751.1"/>
    </source>
</evidence>
<keyword evidence="3 5" id="KW-1133">Transmembrane helix</keyword>
<protein>
    <recommendedName>
        <fullName evidence="8">Transmembrane protein 17</fullName>
    </recommendedName>
</protein>
<proteinExistence type="predicted"/>
<feature type="non-terminal residue" evidence="6">
    <location>
        <position position="1"/>
    </location>
</feature>
<organism evidence="6 7">
    <name type="scientific">Thraustotheca clavata</name>
    <dbReference type="NCBI Taxonomy" id="74557"/>
    <lineage>
        <taxon>Eukaryota</taxon>
        <taxon>Sar</taxon>
        <taxon>Stramenopiles</taxon>
        <taxon>Oomycota</taxon>
        <taxon>Saprolegniomycetes</taxon>
        <taxon>Saprolegniales</taxon>
        <taxon>Achlyaceae</taxon>
        <taxon>Thraustotheca</taxon>
    </lineage>
</organism>
<dbReference type="GO" id="GO:0035869">
    <property type="term" value="C:ciliary transition zone"/>
    <property type="evidence" value="ECO:0007669"/>
    <property type="project" value="TreeGrafter"/>
</dbReference>
<feature type="transmembrane region" description="Helical" evidence="5">
    <location>
        <begin position="14"/>
        <end position="34"/>
    </location>
</feature>
<evidence type="ECO:0000256" key="4">
    <source>
        <dbReference type="ARBA" id="ARBA00023136"/>
    </source>
</evidence>
<dbReference type="Pfam" id="PF09799">
    <property type="entry name" value="Transmemb_17"/>
    <property type="match status" value="1"/>
</dbReference>
<dbReference type="GO" id="GO:0016020">
    <property type="term" value="C:membrane"/>
    <property type="evidence" value="ECO:0007669"/>
    <property type="project" value="UniProtKB-SubCell"/>
</dbReference>
<dbReference type="AlphaFoldDB" id="A0A1W0A9A1"/>
<reference evidence="6 7" key="1">
    <citation type="journal article" date="2014" name="Genome Biol. Evol.">
        <title>The secreted proteins of Achlya hypogyna and Thraustotheca clavata identify the ancestral oomycete secretome and reveal gene acquisitions by horizontal gene transfer.</title>
        <authorList>
            <person name="Misner I."/>
            <person name="Blouin N."/>
            <person name="Leonard G."/>
            <person name="Richards T.A."/>
            <person name="Lane C.E."/>
        </authorList>
    </citation>
    <scope>NUCLEOTIDE SEQUENCE [LARGE SCALE GENOMIC DNA]</scope>
    <source>
        <strain evidence="6 7">ATCC 34112</strain>
    </source>
</reference>
<dbReference type="InterPro" id="IPR019184">
    <property type="entry name" value="Uncharacterised_TM-17"/>
</dbReference>
<gene>
    <name evidence="6" type="ORF">THRCLA_01216</name>
</gene>
<evidence type="ECO:0000256" key="5">
    <source>
        <dbReference type="SAM" id="Phobius"/>
    </source>
</evidence>
<dbReference type="EMBL" id="JNBS01000309">
    <property type="protein sequence ID" value="OQS06751.1"/>
    <property type="molecule type" value="Genomic_DNA"/>
</dbReference>
<evidence type="ECO:0008006" key="8">
    <source>
        <dbReference type="Google" id="ProtNLM"/>
    </source>
</evidence>
<accession>A0A1W0A9A1</accession>
<sequence>VQAEVGANLPLQMLLYYNMCFNLFTFPIWIAIVYHKMINIVYTSSISKYAEICCFCIYVPTECIRIYLGYSGNLLEKVPHLVGFSFLCILPQFPCLIVSTLATEHNLPFEEIIGILNLFLLLGQTYHAYYACRAAIRRQTAIFMRLCQDKKYV</sequence>
<keyword evidence="7" id="KW-1185">Reference proteome</keyword>
<dbReference type="GO" id="GO:1905515">
    <property type="term" value="P:non-motile cilium assembly"/>
    <property type="evidence" value="ECO:0007669"/>
    <property type="project" value="TreeGrafter"/>
</dbReference>
<feature type="transmembrane region" description="Helical" evidence="5">
    <location>
        <begin position="81"/>
        <end position="102"/>
    </location>
</feature>
<evidence type="ECO:0000256" key="1">
    <source>
        <dbReference type="ARBA" id="ARBA00004141"/>
    </source>
</evidence>
<comment type="caution">
    <text evidence="6">The sequence shown here is derived from an EMBL/GenBank/DDBJ whole genome shotgun (WGS) entry which is preliminary data.</text>
</comment>
<dbReference type="Proteomes" id="UP000243217">
    <property type="component" value="Unassembled WGS sequence"/>
</dbReference>
<dbReference type="STRING" id="74557.A0A1W0A9A1"/>